<proteinExistence type="predicted"/>
<dbReference type="EMBL" id="ML736349">
    <property type="protein sequence ID" value="KAE8372615.1"/>
    <property type="molecule type" value="Genomic_DNA"/>
</dbReference>
<keyword evidence="3" id="KW-0804">Transcription</keyword>
<evidence type="ECO:0000259" key="5">
    <source>
        <dbReference type="SMART" id="SM00906"/>
    </source>
</evidence>
<keyword evidence="2" id="KW-0805">Transcription regulation</keyword>
<feature type="domain" description="Xylanolytic transcriptional activator regulatory" evidence="5">
    <location>
        <begin position="160"/>
        <end position="243"/>
    </location>
</feature>
<dbReference type="SMART" id="SM00906">
    <property type="entry name" value="Fungal_trans"/>
    <property type="match status" value="1"/>
</dbReference>
<dbReference type="GO" id="GO:0006351">
    <property type="term" value="P:DNA-templated transcription"/>
    <property type="evidence" value="ECO:0007669"/>
    <property type="project" value="InterPro"/>
</dbReference>
<accession>A0A5N7ARY5</accession>
<comment type="subcellular location">
    <subcellularLocation>
        <location evidence="1">Nucleus</location>
    </subcellularLocation>
</comment>
<dbReference type="GO" id="GO:0008270">
    <property type="term" value="F:zinc ion binding"/>
    <property type="evidence" value="ECO:0007669"/>
    <property type="project" value="InterPro"/>
</dbReference>
<dbReference type="AlphaFoldDB" id="A0A5N7ARY5"/>
<organism evidence="6 7">
    <name type="scientific">Aspergillus bertholletiae</name>
    <dbReference type="NCBI Taxonomy" id="1226010"/>
    <lineage>
        <taxon>Eukaryota</taxon>
        <taxon>Fungi</taxon>
        <taxon>Dikarya</taxon>
        <taxon>Ascomycota</taxon>
        <taxon>Pezizomycotina</taxon>
        <taxon>Eurotiomycetes</taxon>
        <taxon>Eurotiomycetidae</taxon>
        <taxon>Eurotiales</taxon>
        <taxon>Aspergillaceae</taxon>
        <taxon>Aspergillus</taxon>
        <taxon>Aspergillus subgen. Circumdati</taxon>
    </lineage>
</organism>
<evidence type="ECO:0000256" key="3">
    <source>
        <dbReference type="ARBA" id="ARBA00023163"/>
    </source>
</evidence>
<gene>
    <name evidence="6" type="ORF">BDV26DRAFT_90212</name>
</gene>
<evidence type="ECO:0000313" key="6">
    <source>
        <dbReference type="EMBL" id="KAE8372615.1"/>
    </source>
</evidence>
<evidence type="ECO:0000313" key="7">
    <source>
        <dbReference type="Proteomes" id="UP000326198"/>
    </source>
</evidence>
<dbReference type="InterPro" id="IPR007219">
    <property type="entry name" value="XnlR_reg_dom"/>
</dbReference>
<evidence type="ECO:0000256" key="2">
    <source>
        <dbReference type="ARBA" id="ARBA00023015"/>
    </source>
</evidence>
<dbReference type="OrthoDB" id="5344325at2759"/>
<dbReference type="InterPro" id="IPR050613">
    <property type="entry name" value="Sec_Metabolite_Reg"/>
</dbReference>
<sequence>MHAAHNRHPLPPSQPCPKALLLISRLPPKQITDELIATFFLDVNWHYFIVEKLYFNDMFSRWYSAETSPVTYLSPYGLSQELRYFPALLFQVIALSLQFLHPEAAAWRFLGGEANLSQKYSDTGVELLELLEGQDTALTAVQASLLRASWLKNLGRGIDVWRSLGEAIRLSQELGLHRQQGFHQSSSDNVEESLGSFWYNEYKKRVWANLYTWDGLMALVLGRPMMINNCDCDTQLPIDCDIPDFPSRTVPMTLSTNPDKQRPTSLSASLVRYFISTKVHLIRELKLDTPYPVEYSMVGTLHEQVLTILTSTKPALRYQDPDTSCDSQYPYLPQQREELLTVVYTFLMALHRPHISSHMQSRRAVLQAAIIVLDSQQRLFDLTKLHHYMLCHLSFYTVDAAILLSVVTALYPQQSFEDMSNIHRALQQSIARLSMMAPVNPTAKSGLDVIQRCYQRLQEPRRSFFTAEVIPVHLPSAVGELQDTLGALSDEQGSHEEYVLYESNPSPVNLPQDFSTTHRVAPTHYFDQSYWLHQVDNIYSAAAHGSDLDPMLEPRGD</sequence>
<dbReference type="GO" id="GO:0003677">
    <property type="term" value="F:DNA binding"/>
    <property type="evidence" value="ECO:0007669"/>
    <property type="project" value="InterPro"/>
</dbReference>
<dbReference type="PANTHER" id="PTHR31001">
    <property type="entry name" value="UNCHARACTERIZED TRANSCRIPTIONAL REGULATORY PROTEIN"/>
    <property type="match status" value="1"/>
</dbReference>
<evidence type="ECO:0000256" key="4">
    <source>
        <dbReference type="ARBA" id="ARBA00023242"/>
    </source>
</evidence>
<name>A0A5N7ARY5_9EURO</name>
<dbReference type="CDD" id="cd12148">
    <property type="entry name" value="fungal_TF_MHR"/>
    <property type="match status" value="1"/>
</dbReference>
<dbReference type="Pfam" id="PF04082">
    <property type="entry name" value="Fungal_trans"/>
    <property type="match status" value="1"/>
</dbReference>
<reference evidence="6 7" key="1">
    <citation type="submission" date="2019-04" db="EMBL/GenBank/DDBJ databases">
        <title>Friends and foes A comparative genomics studyof 23 Aspergillus species from section Flavi.</title>
        <authorList>
            <consortium name="DOE Joint Genome Institute"/>
            <person name="Kjaerbolling I."/>
            <person name="Vesth T."/>
            <person name="Frisvad J.C."/>
            <person name="Nybo J.L."/>
            <person name="Theobald S."/>
            <person name="Kildgaard S."/>
            <person name="Isbrandt T."/>
            <person name="Kuo A."/>
            <person name="Sato A."/>
            <person name="Lyhne E.K."/>
            <person name="Kogle M.E."/>
            <person name="Wiebenga A."/>
            <person name="Kun R.S."/>
            <person name="Lubbers R.J."/>
            <person name="Makela M.R."/>
            <person name="Barry K."/>
            <person name="Chovatia M."/>
            <person name="Clum A."/>
            <person name="Daum C."/>
            <person name="Haridas S."/>
            <person name="He G."/>
            <person name="LaButti K."/>
            <person name="Lipzen A."/>
            <person name="Mondo S."/>
            <person name="Riley R."/>
            <person name="Salamov A."/>
            <person name="Simmons B.A."/>
            <person name="Magnuson J.K."/>
            <person name="Henrissat B."/>
            <person name="Mortensen U.H."/>
            <person name="Larsen T.O."/>
            <person name="Devries R.P."/>
            <person name="Grigoriev I.V."/>
            <person name="Machida M."/>
            <person name="Baker S.E."/>
            <person name="Andersen M.R."/>
        </authorList>
    </citation>
    <scope>NUCLEOTIDE SEQUENCE [LARGE SCALE GENOMIC DNA]</scope>
    <source>
        <strain evidence="6 7">IBT 29228</strain>
    </source>
</reference>
<keyword evidence="7" id="KW-1185">Reference proteome</keyword>
<dbReference type="PANTHER" id="PTHR31001:SF87">
    <property type="entry name" value="COL-21"/>
    <property type="match status" value="1"/>
</dbReference>
<protein>
    <submittedName>
        <fullName evidence="6">Fungal-specific transcription factor domain-containing protein</fullName>
    </submittedName>
</protein>
<dbReference type="Proteomes" id="UP000326198">
    <property type="component" value="Unassembled WGS sequence"/>
</dbReference>
<evidence type="ECO:0000256" key="1">
    <source>
        <dbReference type="ARBA" id="ARBA00004123"/>
    </source>
</evidence>
<keyword evidence="4" id="KW-0539">Nucleus</keyword>
<dbReference type="GO" id="GO:0005634">
    <property type="term" value="C:nucleus"/>
    <property type="evidence" value="ECO:0007669"/>
    <property type="project" value="UniProtKB-SubCell"/>
</dbReference>